<sequence>MARSGARMLAIALALAVAAWSYDSLRSFCGNFGLSTRQPASACNGWRLDKMEVGPRGIGQLVVAEGFFIGEKDMFKVLNKQGRRYRLRPSAEDRKAGKTVPGIFQLGPFKIHLEQCFRGSGGEVDEPPVEGYSGNGGMAGWAEDLPIKKLGYGR</sequence>
<dbReference type="EMBL" id="CAXAMM010001947">
    <property type="protein sequence ID" value="CAK8994081.1"/>
    <property type="molecule type" value="Genomic_DNA"/>
</dbReference>
<organism evidence="1 3">
    <name type="scientific">Durusdinium trenchii</name>
    <dbReference type="NCBI Taxonomy" id="1381693"/>
    <lineage>
        <taxon>Eukaryota</taxon>
        <taxon>Sar</taxon>
        <taxon>Alveolata</taxon>
        <taxon>Dinophyceae</taxon>
        <taxon>Suessiales</taxon>
        <taxon>Symbiodiniaceae</taxon>
        <taxon>Durusdinium</taxon>
    </lineage>
</organism>
<comment type="caution">
    <text evidence="1">The sequence shown here is derived from an EMBL/GenBank/DDBJ whole genome shotgun (WGS) entry which is preliminary data.</text>
</comment>
<reference evidence="1 3" key="1">
    <citation type="submission" date="2024-02" db="EMBL/GenBank/DDBJ databases">
        <authorList>
            <person name="Chen Y."/>
            <person name="Shah S."/>
            <person name="Dougan E. K."/>
            <person name="Thang M."/>
            <person name="Chan C."/>
        </authorList>
    </citation>
    <scope>NUCLEOTIDE SEQUENCE [LARGE SCALE GENOMIC DNA]</scope>
</reference>
<dbReference type="Proteomes" id="UP001642464">
    <property type="component" value="Unassembled WGS sequence"/>
</dbReference>
<proteinExistence type="predicted"/>
<protein>
    <submittedName>
        <fullName evidence="1">Ras-related protein ORAB-1</fullName>
    </submittedName>
</protein>
<accession>A0ABP0HTG2</accession>
<evidence type="ECO:0000313" key="2">
    <source>
        <dbReference type="EMBL" id="CAK8994081.1"/>
    </source>
</evidence>
<evidence type="ECO:0000313" key="3">
    <source>
        <dbReference type="Proteomes" id="UP001642464"/>
    </source>
</evidence>
<gene>
    <name evidence="1" type="ORF">SCF082_LOCUS3374</name>
    <name evidence="2" type="ORF">SCF082_LOCUS3784</name>
</gene>
<keyword evidence="3" id="KW-1185">Reference proteome</keyword>
<name>A0ABP0HTG2_9DINO</name>
<evidence type="ECO:0000313" key="1">
    <source>
        <dbReference type="EMBL" id="CAK8993127.1"/>
    </source>
</evidence>
<dbReference type="EMBL" id="CAXAMM010001703">
    <property type="protein sequence ID" value="CAK8993127.1"/>
    <property type="molecule type" value="Genomic_DNA"/>
</dbReference>